<name>A0A7H9B9R6_ZYGMR</name>
<organism evidence="6 7">
    <name type="scientific">Zygotorulaspora mrakii</name>
    <name type="common">Zygosaccharomyces mrakii</name>
    <dbReference type="NCBI Taxonomy" id="42260"/>
    <lineage>
        <taxon>Eukaryota</taxon>
        <taxon>Fungi</taxon>
        <taxon>Dikarya</taxon>
        <taxon>Ascomycota</taxon>
        <taxon>Saccharomycotina</taxon>
        <taxon>Saccharomycetes</taxon>
        <taxon>Saccharomycetales</taxon>
        <taxon>Saccharomycetaceae</taxon>
        <taxon>Zygotorulaspora</taxon>
    </lineage>
</organism>
<dbReference type="AlphaFoldDB" id="A0A7H9B9R6"/>
<evidence type="ECO:0000256" key="1">
    <source>
        <dbReference type="ARBA" id="ARBA00004173"/>
    </source>
</evidence>
<keyword evidence="5" id="KW-0732">Signal</keyword>
<feature type="compositionally biased region" description="Low complexity" evidence="4">
    <location>
        <begin position="48"/>
        <end position="99"/>
    </location>
</feature>
<dbReference type="GO" id="GO:0009277">
    <property type="term" value="C:fungal-type cell wall"/>
    <property type="evidence" value="ECO:0007669"/>
    <property type="project" value="TreeGrafter"/>
</dbReference>
<feature type="region of interest" description="Disordered" evidence="4">
    <location>
        <begin position="48"/>
        <end position="142"/>
    </location>
</feature>
<dbReference type="GO" id="GO:0031505">
    <property type="term" value="P:fungal-type cell wall organization"/>
    <property type="evidence" value="ECO:0007669"/>
    <property type="project" value="TreeGrafter"/>
</dbReference>
<feature type="compositionally biased region" description="Gly residues" evidence="4">
    <location>
        <begin position="100"/>
        <end position="118"/>
    </location>
</feature>
<sequence length="387" mass="39623">MKLSTLLFLSASSGMVLGAPTVKRSHEHHREKRDVVYVTQYVDGNGNAIQGNGGASTTVATQAPASSAPTSTLSPGSSSAAPVTSSSAAPSSSSSSSSGSGSGSSSGSSSGSGAGGVDGDLSDFSGPDKEFEDGTIPCSQLPSGQGVVSLDWVGLDGWASIMNMDGNTATSCQDGHYCSYACQAGMSKTQWPSEQPSDGRSVGGLYCKDGLLYRSNQNSKYLCEWDQNSASAVNQVSDSIALCRTDYPGSENMVIPTVVGAGSSKPISCVNEDSYYQWQGKKTSTQYYVNNAGVSVEDGCIWGTSGSGVGNWAPVVLGAGYTNGITYLSIIPNPNNNTPPNYNVKIVATEGSSINGDCKLENGVYSGSGSDGCTVSVTSGSAEFVFY</sequence>
<gene>
    <name evidence="6" type="ORF">HG535_0H00740</name>
</gene>
<comment type="subcellular location">
    <subcellularLocation>
        <location evidence="1">Mitochondrion</location>
    </subcellularLocation>
</comment>
<evidence type="ECO:0000256" key="4">
    <source>
        <dbReference type="SAM" id="MobiDB-lite"/>
    </source>
</evidence>
<accession>A0A7H9B9R6</accession>
<dbReference type="KEGG" id="zmk:HG535_0H00740"/>
<evidence type="ECO:0000313" key="7">
    <source>
        <dbReference type="Proteomes" id="UP000509704"/>
    </source>
</evidence>
<protein>
    <submittedName>
        <fullName evidence="6">Uncharacterized protein</fullName>
    </submittedName>
</protein>
<dbReference type="PANTHER" id="PTHR31316:SF2">
    <property type="entry name" value="BETA-GLUCOSIDASE-LIKE PROTEIN NCA3, MITOCHONDRIAL-RELATED"/>
    <property type="match status" value="1"/>
</dbReference>
<dbReference type="Pfam" id="PF03856">
    <property type="entry name" value="SUN"/>
    <property type="match status" value="1"/>
</dbReference>
<feature type="chain" id="PRO_5028858949" evidence="5">
    <location>
        <begin position="19"/>
        <end position="387"/>
    </location>
</feature>
<evidence type="ECO:0000256" key="5">
    <source>
        <dbReference type="SAM" id="SignalP"/>
    </source>
</evidence>
<keyword evidence="3" id="KW-0496">Mitochondrion</keyword>
<dbReference type="RefSeq" id="XP_037146474.1">
    <property type="nucleotide sequence ID" value="XM_037290579.1"/>
</dbReference>
<reference evidence="6 7" key="1">
    <citation type="submission" date="2020-07" db="EMBL/GenBank/DDBJ databases">
        <title>The yeast mating-type switching endonuclease HO is a domesticated member of an unorthodox homing genetic element family.</title>
        <authorList>
            <person name="Coughlan A.Y."/>
            <person name="Lombardi L."/>
            <person name="Braun-Galleani S."/>
            <person name="Martos A.R."/>
            <person name="Galeote V."/>
            <person name="Bigey F."/>
            <person name="Dequin S."/>
            <person name="Byrne K.P."/>
            <person name="Wolfe K.H."/>
        </authorList>
    </citation>
    <scope>NUCLEOTIDE SEQUENCE [LARGE SCALE GENOMIC DNA]</scope>
    <source>
        <strain evidence="6 7">NRRL Y-6702</strain>
    </source>
</reference>
<dbReference type="Proteomes" id="UP000509704">
    <property type="component" value="Chromosome 8"/>
</dbReference>
<dbReference type="GeneID" id="59238551"/>
<feature type="signal peptide" evidence="5">
    <location>
        <begin position="1"/>
        <end position="18"/>
    </location>
</feature>
<dbReference type="GO" id="GO:0005739">
    <property type="term" value="C:mitochondrion"/>
    <property type="evidence" value="ECO:0007669"/>
    <property type="project" value="UniProtKB-SubCell"/>
</dbReference>
<evidence type="ECO:0000256" key="3">
    <source>
        <dbReference type="ARBA" id="ARBA00023128"/>
    </source>
</evidence>
<comment type="similarity">
    <text evidence="2">Belongs to the SUN family.</text>
</comment>
<dbReference type="OrthoDB" id="5339822at2759"/>
<dbReference type="InterPro" id="IPR005556">
    <property type="entry name" value="SUN"/>
</dbReference>
<evidence type="ECO:0000313" key="6">
    <source>
        <dbReference type="EMBL" id="QLG74749.1"/>
    </source>
</evidence>
<proteinExistence type="inferred from homology"/>
<dbReference type="GO" id="GO:0009986">
    <property type="term" value="C:cell surface"/>
    <property type="evidence" value="ECO:0007669"/>
    <property type="project" value="TreeGrafter"/>
</dbReference>
<dbReference type="EMBL" id="CP058611">
    <property type="protein sequence ID" value="QLG74749.1"/>
    <property type="molecule type" value="Genomic_DNA"/>
</dbReference>
<keyword evidence="7" id="KW-1185">Reference proteome</keyword>
<dbReference type="InterPro" id="IPR051526">
    <property type="entry name" value="Beta-Glucosidase_SUN"/>
</dbReference>
<dbReference type="PANTHER" id="PTHR31316">
    <property type="entry name" value="BETA-GLUCOSIDASE-LIKE PROTEIN NCA3, MITOCHONDRIAL-RELATED"/>
    <property type="match status" value="1"/>
</dbReference>
<evidence type="ECO:0000256" key="2">
    <source>
        <dbReference type="ARBA" id="ARBA00010579"/>
    </source>
</evidence>